<dbReference type="AlphaFoldDB" id="A0A1W1EE37"/>
<sequence>MEGKVKYSGIKIKDNFEDVNIHFNDIHALKLFTLLGEPTLPNGKANVDAYFTLINDKKKKGHLDFVLQKGQYQTLPLALKAKADIHNNLITFLSDATLSTANIHISKGEYNLLTNRSKAFYTVKTNNLAPLEPLIGKFMGPFSTSGEITYNKQFQVRGLSSSFGGMIDFLYKKDMLYIDLEKVSLNRFMGLFPYPKMLNAQVNGNINYNYKEEKLLVRTDLNNTKFLNSDLVETVFEKSGVNMLKEVFPHSTLRATYQNKILQGDIILKNKQSHFYFTNVKMNKNNNSVNAYFDLKMQGQEFSGKVYGSLDNPKVNLNMQKLIRYQMDKQLDTYMGKGNRKMMEAMPMGGVAKDMAADVGAGFMGMFF</sequence>
<name>A0A1W1EE37_9ZZZZ</name>
<evidence type="ECO:0000313" key="1">
    <source>
        <dbReference type="EMBL" id="SFZ98319.1"/>
    </source>
</evidence>
<reference evidence="1" key="1">
    <citation type="submission" date="2016-10" db="EMBL/GenBank/DDBJ databases">
        <authorList>
            <person name="de Groot N.N."/>
        </authorList>
    </citation>
    <scope>NUCLEOTIDE SEQUENCE</scope>
</reference>
<evidence type="ECO:0008006" key="2">
    <source>
        <dbReference type="Google" id="ProtNLM"/>
    </source>
</evidence>
<dbReference type="EMBL" id="FPKX01000045">
    <property type="protein sequence ID" value="SFZ98319.1"/>
    <property type="molecule type" value="Genomic_DNA"/>
</dbReference>
<protein>
    <recommendedName>
        <fullName evidence="2">AsmA-like C-terminal domain-containing protein</fullName>
    </recommendedName>
</protein>
<organism evidence="1">
    <name type="scientific">hydrothermal vent metagenome</name>
    <dbReference type="NCBI Taxonomy" id="652676"/>
    <lineage>
        <taxon>unclassified sequences</taxon>
        <taxon>metagenomes</taxon>
        <taxon>ecological metagenomes</taxon>
    </lineage>
</organism>
<gene>
    <name evidence="1" type="ORF">MNB_SV-5-683</name>
</gene>
<accession>A0A1W1EE37</accession>
<proteinExistence type="predicted"/>